<dbReference type="Proteomes" id="UP000192652">
    <property type="component" value="Unassembled WGS sequence"/>
</dbReference>
<organism evidence="1 3">
    <name type="scientific">Xaviernesmea rhizosphaerae</name>
    <dbReference type="NCBI Taxonomy" id="1672749"/>
    <lineage>
        <taxon>Bacteria</taxon>
        <taxon>Pseudomonadati</taxon>
        <taxon>Pseudomonadota</taxon>
        <taxon>Alphaproteobacteria</taxon>
        <taxon>Hyphomicrobiales</taxon>
        <taxon>Rhizobiaceae</taxon>
        <taxon>Rhizobium/Agrobacterium group</taxon>
        <taxon>Xaviernesmea</taxon>
    </lineage>
</organism>
<dbReference type="EMBL" id="MSPX01000001">
    <property type="protein sequence ID" value="OQP88362.1"/>
    <property type="molecule type" value="Genomic_DNA"/>
</dbReference>
<keyword evidence="4" id="KW-1185">Reference proteome</keyword>
<sequence length="67" mass="7756">MNMEHLTQIVEVSLKRGNERQDVGIMTVRQALELPVPGRFEYTNPERSSRRGPARISREELQAYAWG</sequence>
<dbReference type="OrthoDB" id="8279132at2"/>
<evidence type="ECO:0000313" key="4">
    <source>
        <dbReference type="Proteomes" id="UP000192652"/>
    </source>
</evidence>
<evidence type="ECO:0000313" key="1">
    <source>
        <dbReference type="EMBL" id="OLP56634.1"/>
    </source>
</evidence>
<evidence type="ECO:0000313" key="3">
    <source>
        <dbReference type="Proteomes" id="UP000186143"/>
    </source>
</evidence>
<dbReference type="AlphaFoldDB" id="A0A1Q9AMM8"/>
<dbReference type="EMBL" id="MKIO01000021">
    <property type="protein sequence ID" value="OLP56634.1"/>
    <property type="molecule type" value="Genomic_DNA"/>
</dbReference>
<accession>A0A1Q9AMM8</accession>
<proteinExistence type="predicted"/>
<comment type="caution">
    <text evidence="1">The sequence shown here is derived from an EMBL/GenBank/DDBJ whole genome shotgun (WGS) entry which is preliminary data.</text>
</comment>
<reference evidence="1 3" key="1">
    <citation type="submission" date="2016-09" db="EMBL/GenBank/DDBJ databases">
        <title>Rhizobium sp. nov., a novel species isolated from the rice rhizosphere.</title>
        <authorList>
            <person name="Zhao J."/>
            <person name="Zhang X."/>
        </authorList>
    </citation>
    <scope>NUCLEOTIDE SEQUENCE [LARGE SCALE GENOMIC DNA]</scope>
    <source>
        <strain evidence="1 3">MH17</strain>
    </source>
</reference>
<dbReference type="RefSeq" id="WP_075633650.1">
    <property type="nucleotide sequence ID" value="NZ_MKIO01000021.1"/>
</dbReference>
<reference evidence="2" key="2">
    <citation type="submission" date="2016-12" db="EMBL/GenBank/DDBJ databases">
        <authorList>
            <person name="Zhang X."/>
            <person name="Zhao J."/>
        </authorList>
    </citation>
    <scope>NUCLEOTIDE SEQUENCE</scope>
    <source>
        <strain evidence="2">RD15</strain>
    </source>
</reference>
<reference evidence="2 4" key="3">
    <citation type="journal article" date="2017" name="Antonie Van Leeuwenhoek">
        <title>Rhizobium rhizosphaerae sp. nov., a novel species isolated from rice rhizosphere.</title>
        <authorList>
            <person name="Zhao J.J."/>
            <person name="Zhang J."/>
            <person name="Zhang R.J."/>
            <person name="Zhang C.W."/>
            <person name="Yin H.Q."/>
            <person name="Zhang X.X."/>
        </authorList>
    </citation>
    <scope>NUCLEOTIDE SEQUENCE [LARGE SCALE GENOMIC DNA]</scope>
    <source>
        <strain evidence="2 4">RD15</strain>
    </source>
</reference>
<dbReference type="STRING" id="1672749.BJF92_11115"/>
<protein>
    <submittedName>
        <fullName evidence="1">Uncharacterized protein</fullName>
    </submittedName>
</protein>
<name>A0A1Q9AMM8_9HYPH</name>
<evidence type="ECO:0000313" key="2">
    <source>
        <dbReference type="EMBL" id="OQP88362.1"/>
    </source>
</evidence>
<gene>
    <name evidence="1" type="ORF">BJF92_11115</name>
    <name evidence="2" type="ORF">BTR14_02720</name>
</gene>
<dbReference type="Proteomes" id="UP000186143">
    <property type="component" value="Unassembled WGS sequence"/>
</dbReference>